<feature type="domain" description="BRCT" evidence="2">
    <location>
        <begin position="211"/>
        <end position="319"/>
    </location>
</feature>
<dbReference type="Pfam" id="PF16589">
    <property type="entry name" value="BRCT_2"/>
    <property type="match status" value="1"/>
</dbReference>
<dbReference type="InterPro" id="IPR001357">
    <property type="entry name" value="BRCT_dom"/>
</dbReference>
<gene>
    <name evidence="3" type="ORF">AJ78_04771</name>
</gene>
<reference evidence="3 4" key="1">
    <citation type="submission" date="2015-07" db="EMBL/GenBank/DDBJ databases">
        <title>Emmonsia species relationships and genome sequence.</title>
        <authorList>
            <consortium name="The Broad Institute Genomics Platform"/>
            <person name="Cuomo C.A."/>
            <person name="Munoz J.F."/>
            <person name="Imamovic A."/>
            <person name="Priest M.E."/>
            <person name="Young S."/>
            <person name="Clay O.K."/>
            <person name="McEwen J.G."/>
        </authorList>
    </citation>
    <scope>NUCLEOTIDE SEQUENCE [LARGE SCALE GENOMIC DNA]</scope>
    <source>
        <strain evidence="3 4">UAMH 9510</strain>
    </source>
</reference>
<feature type="compositionally biased region" description="Basic and acidic residues" evidence="1">
    <location>
        <begin position="62"/>
        <end position="74"/>
    </location>
</feature>
<dbReference type="PROSITE" id="PS50172">
    <property type="entry name" value="BRCT"/>
    <property type="match status" value="1"/>
</dbReference>
<comment type="caution">
    <text evidence="3">The sequence shown here is derived from an EMBL/GenBank/DDBJ whole genome shotgun (WGS) entry which is preliminary data.</text>
</comment>
<dbReference type="SUPFAM" id="SSF52113">
    <property type="entry name" value="BRCT domain"/>
    <property type="match status" value="1"/>
</dbReference>
<dbReference type="OrthoDB" id="427711at2759"/>
<evidence type="ECO:0000313" key="4">
    <source>
        <dbReference type="Proteomes" id="UP000182235"/>
    </source>
</evidence>
<evidence type="ECO:0000259" key="2">
    <source>
        <dbReference type="PROSITE" id="PS50172"/>
    </source>
</evidence>
<protein>
    <recommendedName>
        <fullName evidence="2">BRCT domain-containing protein</fullName>
    </recommendedName>
</protein>
<dbReference type="EMBL" id="LGRN01000187">
    <property type="protein sequence ID" value="OJD14932.1"/>
    <property type="molecule type" value="Genomic_DNA"/>
</dbReference>
<sequence length="338" mass="36898">MSYHKRPLPHSVRDILTTPSTAALETFDPWNSASTGHQVAEKLHTGATGWQQARSQKLGRQFGDDTGRGGRSTEGEWDWVSSEKYEDVRRIEGRTGDIRNLMGGVKKRRLDGGWRIEKKRAASKGGVHCGIIKGNGAFTLDDSGTEAENVDQSRQIQNISHARDNSEGRPETIKTCPPITEVEEENVVPSSTPKPAQTSLPLDLRPASASTTRGIFANLTIYINGSTYPLISDHKLKYLLVSNGANVTFALARRTVTHVILGRPNNNQNGHGAGGGLAATKLQREIQRVGGKGVKFVGVEWVLESIKAGCRLPEARFATLHMAPGNQRSVRSMFQRAS</sequence>
<proteinExistence type="predicted"/>
<feature type="region of interest" description="Disordered" evidence="1">
    <location>
        <begin position="47"/>
        <end position="75"/>
    </location>
</feature>
<dbReference type="SMART" id="SM00292">
    <property type="entry name" value="BRCT"/>
    <property type="match status" value="1"/>
</dbReference>
<dbReference type="InterPro" id="IPR036420">
    <property type="entry name" value="BRCT_dom_sf"/>
</dbReference>
<dbReference type="Proteomes" id="UP000182235">
    <property type="component" value="Unassembled WGS sequence"/>
</dbReference>
<evidence type="ECO:0000313" key="3">
    <source>
        <dbReference type="EMBL" id="OJD14932.1"/>
    </source>
</evidence>
<organism evidence="3 4">
    <name type="scientific">Emergomyces pasteurianus Ep9510</name>
    <dbReference type="NCBI Taxonomy" id="1447872"/>
    <lineage>
        <taxon>Eukaryota</taxon>
        <taxon>Fungi</taxon>
        <taxon>Dikarya</taxon>
        <taxon>Ascomycota</taxon>
        <taxon>Pezizomycotina</taxon>
        <taxon>Eurotiomycetes</taxon>
        <taxon>Eurotiomycetidae</taxon>
        <taxon>Onygenales</taxon>
        <taxon>Ajellomycetaceae</taxon>
        <taxon>Emergomyces</taxon>
    </lineage>
</organism>
<dbReference type="AlphaFoldDB" id="A0A1J9QG90"/>
<keyword evidence="4" id="KW-1185">Reference proteome</keyword>
<dbReference type="Gene3D" id="3.40.50.10190">
    <property type="entry name" value="BRCT domain"/>
    <property type="match status" value="1"/>
</dbReference>
<name>A0A1J9QG90_9EURO</name>
<accession>A0A1J9QG90</accession>
<dbReference type="VEuPathDB" id="FungiDB:AJ78_04771"/>
<evidence type="ECO:0000256" key="1">
    <source>
        <dbReference type="SAM" id="MobiDB-lite"/>
    </source>
</evidence>